<feature type="compositionally biased region" description="Low complexity" evidence="1">
    <location>
        <begin position="220"/>
        <end position="235"/>
    </location>
</feature>
<comment type="caution">
    <text evidence="3">The sequence shown here is derived from an EMBL/GenBank/DDBJ whole genome shotgun (WGS) entry which is preliminary data.</text>
</comment>
<evidence type="ECO:0000313" key="3">
    <source>
        <dbReference type="EMBL" id="MBF4553028.1"/>
    </source>
</evidence>
<feature type="compositionally biased region" description="Low complexity" evidence="1">
    <location>
        <begin position="102"/>
        <end position="117"/>
    </location>
</feature>
<keyword evidence="4" id="KW-1185">Reference proteome</keyword>
<feature type="compositionally biased region" description="Polar residues" evidence="1">
    <location>
        <begin position="8"/>
        <end position="20"/>
    </location>
</feature>
<protein>
    <submittedName>
        <fullName evidence="3">Uncharacterized protein</fullName>
    </submittedName>
</protein>
<keyword evidence="2" id="KW-1133">Transmembrane helix</keyword>
<sequence>MNRFEESSAPQNANNQVENQATGESAAEISAETTALPALESAGSEARGVGARFIVGFAAAGLLLAGVVGVWTLQSTSETAQAKQDSAARETAIESVSDSPDAETTSAESTSSRPEAAGTASASPAQPGTAASTLGSTQLTADPFLPPNAWSGRSSTPAAEPQVPTSVAPGQPSVNPVPTTVAPQQPGNLPPLPSFPIPTDILPTDVETLLPSPSQSSGVPTPTVTTTELPENTETQGSPMSANREANGAARAVETAPTDTTR</sequence>
<proteinExistence type="predicted"/>
<accession>A0ABR9ZJ60</accession>
<dbReference type="EMBL" id="JADKMY010000001">
    <property type="protein sequence ID" value="MBF4553028.1"/>
    <property type="molecule type" value="Genomic_DNA"/>
</dbReference>
<evidence type="ECO:0000256" key="1">
    <source>
        <dbReference type="SAM" id="MobiDB-lite"/>
    </source>
</evidence>
<keyword evidence="2" id="KW-0472">Membrane</keyword>
<organism evidence="3 4">
    <name type="scientific">Corynebacterium suicordis DSM 45110</name>
    <dbReference type="NCBI Taxonomy" id="1121369"/>
    <lineage>
        <taxon>Bacteria</taxon>
        <taxon>Bacillati</taxon>
        <taxon>Actinomycetota</taxon>
        <taxon>Actinomycetes</taxon>
        <taxon>Mycobacteriales</taxon>
        <taxon>Corynebacteriaceae</taxon>
        <taxon>Corynebacterium</taxon>
    </lineage>
</organism>
<gene>
    <name evidence="3" type="ORF">IRY30_02880</name>
</gene>
<feature type="compositionally biased region" description="Polar residues" evidence="1">
    <location>
        <begin position="172"/>
        <end position="187"/>
    </location>
</feature>
<feature type="compositionally biased region" description="Polar residues" evidence="1">
    <location>
        <begin position="120"/>
        <end position="140"/>
    </location>
</feature>
<feature type="region of interest" description="Disordered" evidence="1">
    <location>
        <begin position="79"/>
        <end position="262"/>
    </location>
</feature>
<evidence type="ECO:0000313" key="4">
    <source>
        <dbReference type="Proteomes" id="UP000635902"/>
    </source>
</evidence>
<feature type="compositionally biased region" description="Low complexity" evidence="1">
    <location>
        <begin position="21"/>
        <end position="32"/>
    </location>
</feature>
<dbReference type="Proteomes" id="UP000635902">
    <property type="component" value="Unassembled WGS sequence"/>
</dbReference>
<dbReference type="RefSeq" id="WP_194555884.1">
    <property type="nucleotide sequence ID" value="NZ_JADKMY010000001.1"/>
</dbReference>
<feature type="region of interest" description="Disordered" evidence="1">
    <location>
        <begin position="1"/>
        <end position="32"/>
    </location>
</feature>
<feature type="transmembrane region" description="Helical" evidence="2">
    <location>
        <begin position="53"/>
        <end position="73"/>
    </location>
</feature>
<name>A0ABR9ZJ60_9CORY</name>
<reference evidence="3 4" key="1">
    <citation type="submission" date="2020-10" db="EMBL/GenBank/DDBJ databases">
        <title>Novel species in genus Corynebacterium.</title>
        <authorList>
            <person name="Zhang G."/>
        </authorList>
    </citation>
    <scope>NUCLEOTIDE SEQUENCE [LARGE SCALE GENOMIC DNA]</scope>
    <source>
        <strain evidence="3 4">DSM 45110</strain>
    </source>
</reference>
<keyword evidence="2" id="KW-0812">Transmembrane</keyword>
<evidence type="ECO:0000256" key="2">
    <source>
        <dbReference type="SAM" id="Phobius"/>
    </source>
</evidence>